<dbReference type="EC" id="5.1.99.6" evidence="19"/>
<reference evidence="22 23" key="1">
    <citation type="journal article" date="2021" name="ISME Commun">
        <title>Automated analysis of genomic sequences facilitates high-throughput and comprehensive description of bacteria.</title>
        <authorList>
            <person name="Hitch T.C.A."/>
        </authorList>
    </citation>
    <scope>NUCLEOTIDE SEQUENCE [LARGE SCALE GENOMIC DNA]</scope>
    <source>
        <strain evidence="22 23">Sanger_109</strain>
    </source>
</reference>
<evidence type="ECO:0000256" key="15">
    <source>
        <dbReference type="ARBA" id="ARBA00048238"/>
    </source>
</evidence>
<dbReference type="InterPro" id="IPR036652">
    <property type="entry name" value="YjeF_N_dom_sf"/>
</dbReference>
<keyword evidence="7 17" id="KW-0067">ATP-binding</keyword>
<gene>
    <name evidence="18" type="primary">nnrE</name>
    <name evidence="17" type="synonym">nnrD</name>
    <name evidence="22" type="ORF">OCV88_02270</name>
</gene>
<evidence type="ECO:0000259" key="20">
    <source>
        <dbReference type="PROSITE" id="PS51383"/>
    </source>
</evidence>
<evidence type="ECO:0000256" key="13">
    <source>
        <dbReference type="ARBA" id="ARBA00023268"/>
    </source>
</evidence>
<evidence type="ECO:0000256" key="14">
    <source>
        <dbReference type="ARBA" id="ARBA00025153"/>
    </source>
</evidence>
<feature type="binding site" evidence="17">
    <location>
        <position position="436"/>
    </location>
    <ligand>
        <name>AMP</name>
        <dbReference type="ChEBI" id="CHEBI:456215"/>
    </ligand>
</feature>
<comment type="function">
    <text evidence="17">Catalyzes the dehydration of the S-form of NAD(P)HX at the expense of ADP, which is converted to AMP. Together with NAD(P)HX epimerase, which catalyzes the epimerization of the S- and R-forms, the enzyme allows the repair of both epimers of NAD(P)HX, a damaged form of NAD(P)H that is a result of enzymatic or heat-dependent hydration.</text>
</comment>
<dbReference type="HAMAP" id="MF_01966">
    <property type="entry name" value="NADHX_epimerase"/>
    <property type="match status" value="1"/>
</dbReference>
<feature type="binding site" evidence="18">
    <location>
        <position position="156"/>
    </location>
    <ligand>
        <name>K(+)</name>
        <dbReference type="ChEBI" id="CHEBI:29103"/>
    </ligand>
</feature>
<dbReference type="PANTHER" id="PTHR12592">
    <property type="entry name" value="ATP-DEPENDENT (S)-NAD(P)H-HYDRATE DEHYDRATASE FAMILY MEMBER"/>
    <property type="match status" value="1"/>
</dbReference>
<keyword evidence="23" id="KW-1185">Reference proteome</keyword>
<keyword evidence="11 18" id="KW-0413">Isomerase</keyword>
<keyword evidence="13" id="KW-0511">Multifunctional enzyme</keyword>
<evidence type="ECO:0000256" key="5">
    <source>
        <dbReference type="ARBA" id="ARBA00022723"/>
    </source>
</evidence>
<evidence type="ECO:0000256" key="2">
    <source>
        <dbReference type="ARBA" id="ARBA00000909"/>
    </source>
</evidence>
<feature type="binding site" evidence="18">
    <location>
        <position position="153"/>
    </location>
    <ligand>
        <name>(6S)-NADPHX</name>
        <dbReference type="ChEBI" id="CHEBI:64076"/>
    </ligand>
</feature>
<dbReference type="PANTHER" id="PTHR12592:SF0">
    <property type="entry name" value="ATP-DEPENDENT (S)-NAD(P)H-HYDRATE DEHYDRATASE"/>
    <property type="match status" value="1"/>
</dbReference>
<dbReference type="CDD" id="cd01171">
    <property type="entry name" value="YXKO-related"/>
    <property type="match status" value="1"/>
</dbReference>
<evidence type="ECO:0000256" key="11">
    <source>
        <dbReference type="ARBA" id="ARBA00023235"/>
    </source>
</evidence>
<organism evidence="22 23">
    <name type="scientific">Brotonthovivens ammoniilytica</name>
    <dbReference type="NCBI Taxonomy" id="2981725"/>
    <lineage>
        <taxon>Bacteria</taxon>
        <taxon>Bacillati</taxon>
        <taxon>Bacillota</taxon>
        <taxon>Clostridia</taxon>
        <taxon>Lachnospirales</taxon>
        <taxon>Lachnospiraceae</taxon>
        <taxon>Brotonthovivens</taxon>
    </lineage>
</organism>
<dbReference type="EC" id="4.2.1.136" evidence="19"/>
<dbReference type="Pfam" id="PF03853">
    <property type="entry name" value="YjeF_N"/>
    <property type="match status" value="1"/>
</dbReference>
<comment type="catalytic activity">
    <reaction evidence="1 18 19">
        <text>(6R)-NADHX = (6S)-NADHX</text>
        <dbReference type="Rhea" id="RHEA:32215"/>
        <dbReference type="ChEBI" id="CHEBI:64074"/>
        <dbReference type="ChEBI" id="CHEBI:64075"/>
        <dbReference type="EC" id="5.1.99.6"/>
    </reaction>
</comment>
<dbReference type="PIRSF" id="PIRSF017184">
    <property type="entry name" value="Nnr"/>
    <property type="match status" value="1"/>
</dbReference>
<accession>A0ABT2THH6</accession>
<dbReference type="SUPFAM" id="SSF64153">
    <property type="entry name" value="YjeF N-terminal domain-like"/>
    <property type="match status" value="1"/>
</dbReference>
<feature type="binding site" evidence="18">
    <location>
        <position position="59"/>
    </location>
    <ligand>
        <name>K(+)</name>
        <dbReference type="ChEBI" id="CHEBI:29103"/>
    </ligand>
</feature>
<evidence type="ECO:0000256" key="6">
    <source>
        <dbReference type="ARBA" id="ARBA00022741"/>
    </source>
</evidence>
<keyword evidence="8 17" id="KW-0521">NADP</keyword>
<evidence type="ECO:0000256" key="9">
    <source>
        <dbReference type="ARBA" id="ARBA00022958"/>
    </source>
</evidence>
<comment type="function">
    <text evidence="18">Catalyzes the epimerization of the S- and R-forms of NAD(P)HX, a damaged form of NAD(P)H that is a result of enzymatic or heat-dependent hydration. This is a prerequisite for the S-specific NAD(P)H-hydrate dehydratase to allow the repair of both epimers of NAD(P)HX.</text>
</comment>
<evidence type="ECO:0000256" key="10">
    <source>
        <dbReference type="ARBA" id="ARBA00023027"/>
    </source>
</evidence>
<comment type="catalytic activity">
    <reaction evidence="15 17 19">
        <text>(6S)-NADHX + ADP = AMP + phosphate + NADH + H(+)</text>
        <dbReference type="Rhea" id="RHEA:32223"/>
        <dbReference type="ChEBI" id="CHEBI:15378"/>
        <dbReference type="ChEBI" id="CHEBI:43474"/>
        <dbReference type="ChEBI" id="CHEBI:57945"/>
        <dbReference type="ChEBI" id="CHEBI:64074"/>
        <dbReference type="ChEBI" id="CHEBI:456215"/>
        <dbReference type="ChEBI" id="CHEBI:456216"/>
        <dbReference type="EC" id="4.2.1.136"/>
    </reaction>
</comment>
<evidence type="ECO:0000256" key="12">
    <source>
        <dbReference type="ARBA" id="ARBA00023239"/>
    </source>
</evidence>
<name>A0ABT2THH6_9FIRM</name>
<evidence type="ECO:0000259" key="21">
    <source>
        <dbReference type="PROSITE" id="PS51385"/>
    </source>
</evidence>
<comment type="catalytic activity">
    <reaction evidence="16 17 19">
        <text>(6S)-NADPHX + ADP = AMP + phosphate + NADPH + H(+)</text>
        <dbReference type="Rhea" id="RHEA:32235"/>
        <dbReference type="ChEBI" id="CHEBI:15378"/>
        <dbReference type="ChEBI" id="CHEBI:43474"/>
        <dbReference type="ChEBI" id="CHEBI:57783"/>
        <dbReference type="ChEBI" id="CHEBI:64076"/>
        <dbReference type="ChEBI" id="CHEBI:456215"/>
        <dbReference type="ChEBI" id="CHEBI:456216"/>
        <dbReference type="EC" id="4.2.1.136"/>
    </reaction>
</comment>
<dbReference type="InterPro" id="IPR029056">
    <property type="entry name" value="Ribokinase-like"/>
</dbReference>
<evidence type="ECO:0000256" key="3">
    <source>
        <dbReference type="ARBA" id="ARBA00006001"/>
    </source>
</evidence>
<dbReference type="InterPro" id="IPR017953">
    <property type="entry name" value="Carbohydrate_kinase_pred_CS"/>
</dbReference>
<dbReference type="SUPFAM" id="SSF53613">
    <property type="entry name" value="Ribokinase-like"/>
    <property type="match status" value="1"/>
</dbReference>
<keyword evidence="5 18" id="KW-0479">Metal-binding</keyword>
<dbReference type="Pfam" id="PF01256">
    <property type="entry name" value="Carb_kinase"/>
    <property type="match status" value="1"/>
</dbReference>
<dbReference type="NCBIfam" id="TIGR00197">
    <property type="entry name" value="yjeF_nterm"/>
    <property type="match status" value="1"/>
</dbReference>
<feature type="domain" description="YjeF C-terminal" evidence="20">
    <location>
        <begin position="219"/>
        <end position="496"/>
    </location>
</feature>
<feature type="binding site" evidence="17">
    <location>
        <position position="254"/>
    </location>
    <ligand>
        <name>(6S)-NADPHX</name>
        <dbReference type="ChEBI" id="CHEBI:64076"/>
    </ligand>
</feature>
<dbReference type="PROSITE" id="PS01050">
    <property type="entry name" value="YJEF_C_2"/>
    <property type="match status" value="1"/>
</dbReference>
<comment type="function">
    <text evidence="14 19">Bifunctional enzyme that catalyzes the epimerization of the S- and R-forms of NAD(P)HX and the dehydration of the S-form of NAD(P)HX at the expense of ADP, which is converted to AMP. This allows the repair of both epimers of NAD(P)HX, a damaged form of NAD(P)H that is a result of enzymatic or heat-dependent hydration.</text>
</comment>
<comment type="similarity">
    <text evidence="18">Belongs to the NnrE/AIBP family.</text>
</comment>
<feature type="binding site" evidence="17">
    <location>
        <position position="437"/>
    </location>
    <ligand>
        <name>(6S)-NADPHX</name>
        <dbReference type="ChEBI" id="CHEBI:64076"/>
    </ligand>
</feature>
<keyword evidence="9 18" id="KW-0630">Potassium</keyword>
<sequence length="503" mass="54099">MKYLLNSREMKACDTGTIEYFGVLSAVLMERAALSVIEELENIKLEFQTCLVVCGSGNNGGDGFAIARLLYLKGYDVCILFYGSEEKATEETRRQIGIVKKYKIPIVSELPKESYDLVIDSLFGIGLARNLEGRYYELILQLNQMTGVKMAVDIPSGINADNGQIMGTAFRADVTVTFGFAKIGQILYPGAQYTGRLAVKDIGIDTYGFLGSFPKVKTLGQEDLRMVPRRPKDGNKGTFGKILIMAGSIDMAGAGVLSARAAYAAGGGLVRIFTPKENRTIMQTLVPEAVLTTYDTRADETEKIISCLDWADVIVLGPGIGTGVFSKKMTETVLKYTEKTCIVDADALNLMAENKDILNTTGADLIITPHLGEMSRLAGMTVAEIKEDLLGTARKFSETYHIITVIKDVRTITVLKDGTAYLNQSGNSGMAVAGSGDVLTGVIAALAAQGCPPRIAAPLGVYIHGLSGDLKKSEKGEYGLLASDLTEGVSLVLKEGIKENETL</sequence>
<comment type="subunit">
    <text evidence="17">Homotetramer.</text>
</comment>
<dbReference type="HAMAP" id="MF_01965">
    <property type="entry name" value="NADHX_dehydratase"/>
    <property type="match status" value="1"/>
</dbReference>
<evidence type="ECO:0000256" key="8">
    <source>
        <dbReference type="ARBA" id="ARBA00022857"/>
    </source>
</evidence>
<evidence type="ECO:0000256" key="16">
    <source>
        <dbReference type="ARBA" id="ARBA00049209"/>
    </source>
</evidence>
<evidence type="ECO:0000313" key="22">
    <source>
        <dbReference type="EMBL" id="MCU6761161.1"/>
    </source>
</evidence>
<evidence type="ECO:0000313" key="23">
    <source>
        <dbReference type="Proteomes" id="UP001652442"/>
    </source>
</evidence>
<comment type="similarity">
    <text evidence="3 19">In the N-terminal section; belongs to the NnrE/AIBP family.</text>
</comment>
<dbReference type="Gene3D" id="3.40.50.10260">
    <property type="entry name" value="YjeF N-terminal domain"/>
    <property type="match status" value="1"/>
</dbReference>
<feature type="binding site" evidence="18">
    <location>
        <begin position="58"/>
        <end position="62"/>
    </location>
    <ligand>
        <name>(6S)-NADPHX</name>
        <dbReference type="ChEBI" id="CHEBI:64076"/>
    </ligand>
</feature>
<feature type="binding site" evidence="17">
    <location>
        <begin position="407"/>
        <end position="411"/>
    </location>
    <ligand>
        <name>AMP</name>
        <dbReference type="ChEBI" id="CHEBI:456215"/>
    </ligand>
</feature>
<evidence type="ECO:0000256" key="7">
    <source>
        <dbReference type="ARBA" id="ARBA00022840"/>
    </source>
</evidence>
<evidence type="ECO:0000256" key="17">
    <source>
        <dbReference type="HAMAP-Rule" id="MF_01965"/>
    </source>
</evidence>
<dbReference type="NCBIfam" id="TIGR00196">
    <property type="entry name" value="yjeF_cterm"/>
    <property type="match status" value="1"/>
</dbReference>
<protein>
    <recommendedName>
        <fullName evidence="19">Bifunctional NAD(P)H-hydrate repair enzyme</fullName>
    </recommendedName>
    <alternativeName>
        <fullName evidence="19">Nicotinamide nucleotide repair protein</fullName>
    </alternativeName>
    <domain>
        <recommendedName>
            <fullName evidence="19">ADP-dependent (S)-NAD(P)H-hydrate dehydratase</fullName>
            <ecNumber evidence="19">4.2.1.136</ecNumber>
        </recommendedName>
        <alternativeName>
            <fullName evidence="19">ADP-dependent NAD(P)HX dehydratase</fullName>
        </alternativeName>
    </domain>
    <domain>
        <recommendedName>
            <fullName evidence="19">NAD(P)H-hydrate epimerase</fullName>
            <ecNumber evidence="19">5.1.99.6</ecNumber>
        </recommendedName>
    </domain>
</protein>
<feature type="binding site" evidence="17">
    <location>
        <position position="370"/>
    </location>
    <ligand>
        <name>(6S)-NADPHX</name>
        <dbReference type="ChEBI" id="CHEBI:64076"/>
    </ligand>
</feature>
<feature type="binding site" evidence="18">
    <location>
        <position position="120"/>
    </location>
    <ligand>
        <name>K(+)</name>
        <dbReference type="ChEBI" id="CHEBI:29103"/>
    </ligand>
</feature>
<dbReference type="Proteomes" id="UP001652442">
    <property type="component" value="Unassembled WGS sequence"/>
</dbReference>
<evidence type="ECO:0000256" key="4">
    <source>
        <dbReference type="ARBA" id="ARBA00009524"/>
    </source>
</evidence>
<comment type="cofactor">
    <cofactor evidence="18 19">
        <name>K(+)</name>
        <dbReference type="ChEBI" id="CHEBI:29103"/>
    </cofactor>
    <text evidence="18 19">Binds 1 potassium ion per subunit.</text>
</comment>
<comment type="similarity">
    <text evidence="17">Belongs to the NnrD/CARKD family.</text>
</comment>
<dbReference type="PROSITE" id="PS51383">
    <property type="entry name" value="YJEF_C_3"/>
    <property type="match status" value="1"/>
</dbReference>
<dbReference type="Gene3D" id="3.40.1190.20">
    <property type="match status" value="1"/>
</dbReference>
<keyword evidence="6 17" id="KW-0547">Nucleotide-binding</keyword>
<dbReference type="InterPro" id="IPR004443">
    <property type="entry name" value="YjeF_N_dom"/>
</dbReference>
<evidence type="ECO:0000256" key="18">
    <source>
        <dbReference type="HAMAP-Rule" id="MF_01966"/>
    </source>
</evidence>
<feature type="binding site" evidence="17">
    <location>
        <position position="319"/>
    </location>
    <ligand>
        <name>(6S)-NADPHX</name>
        <dbReference type="ChEBI" id="CHEBI:64076"/>
    </ligand>
</feature>
<feature type="domain" description="YjeF N-terminal" evidence="21">
    <location>
        <begin position="10"/>
        <end position="210"/>
    </location>
</feature>
<dbReference type="PROSITE" id="PS51385">
    <property type="entry name" value="YJEF_N"/>
    <property type="match status" value="1"/>
</dbReference>
<dbReference type="InterPro" id="IPR000631">
    <property type="entry name" value="CARKD"/>
</dbReference>
<keyword evidence="12 17" id="KW-0456">Lyase</keyword>
<comment type="caution">
    <text evidence="22">The sequence shown here is derived from an EMBL/GenBank/DDBJ whole genome shotgun (WGS) entry which is preliminary data.</text>
</comment>
<evidence type="ECO:0000256" key="1">
    <source>
        <dbReference type="ARBA" id="ARBA00000013"/>
    </source>
</evidence>
<comment type="catalytic activity">
    <reaction evidence="2 18 19">
        <text>(6R)-NADPHX = (6S)-NADPHX</text>
        <dbReference type="Rhea" id="RHEA:32227"/>
        <dbReference type="ChEBI" id="CHEBI:64076"/>
        <dbReference type="ChEBI" id="CHEBI:64077"/>
        <dbReference type="EC" id="5.1.99.6"/>
    </reaction>
</comment>
<dbReference type="EMBL" id="JAOQJQ010000001">
    <property type="protein sequence ID" value="MCU6761161.1"/>
    <property type="molecule type" value="Genomic_DNA"/>
</dbReference>
<dbReference type="InterPro" id="IPR030677">
    <property type="entry name" value="Nnr"/>
</dbReference>
<comment type="similarity">
    <text evidence="4 19">In the C-terminal section; belongs to the NnrD/CARKD family.</text>
</comment>
<feature type="binding site" evidence="18">
    <location>
        <begin position="124"/>
        <end position="130"/>
    </location>
    <ligand>
        <name>(6S)-NADPHX</name>
        <dbReference type="ChEBI" id="CHEBI:64076"/>
    </ligand>
</feature>
<evidence type="ECO:0000256" key="19">
    <source>
        <dbReference type="PIRNR" id="PIRNR017184"/>
    </source>
</evidence>
<proteinExistence type="inferred from homology"/>
<feature type="binding site" evidence="18">
    <location>
        <position position="135"/>
    </location>
    <ligand>
        <name>(6S)-NADPHX</name>
        <dbReference type="ChEBI" id="CHEBI:64076"/>
    </ligand>
</feature>
<comment type="cofactor">
    <cofactor evidence="17">
        <name>Mg(2+)</name>
        <dbReference type="ChEBI" id="CHEBI:18420"/>
    </cofactor>
</comment>
<dbReference type="RefSeq" id="WP_158424007.1">
    <property type="nucleotide sequence ID" value="NZ_JAOQJQ010000001.1"/>
</dbReference>
<keyword evidence="10 17" id="KW-0520">NAD</keyword>